<dbReference type="PROSITE" id="PS50808">
    <property type="entry name" value="ZF_BED"/>
    <property type="match status" value="1"/>
</dbReference>
<keyword evidence="3 8" id="KW-0863">Zinc-finger</keyword>
<evidence type="ECO:0000256" key="7">
    <source>
        <dbReference type="ARBA" id="ARBA00023242"/>
    </source>
</evidence>
<dbReference type="PANTHER" id="PTHR46481:SF10">
    <property type="entry name" value="ZINC FINGER BED DOMAIN-CONTAINING PROTEIN 39"/>
    <property type="match status" value="1"/>
</dbReference>
<dbReference type="PhylomeDB" id="A0A1B0FG35"/>
<dbReference type="EnsemblMetazoa" id="GMOY002692-RA">
    <property type="protein sequence ID" value="GMOY002692-PA"/>
    <property type="gene ID" value="GMOY002692"/>
</dbReference>
<evidence type="ECO:0000256" key="2">
    <source>
        <dbReference type="ARBA" id="ARBA00022723"/>
    </source>
</evidence>
<dbReference type="Proteomes" id="UP000092444">
    <property type="component" value="Unassembled WGS sequence"/>
</dbReference>
<evidence type="ECO:0000313" key="11">
    <source>
        <dbReference type="EnsemblMetazoa" id="GMOY002692-PA"/>
    </source>
</evidence>
<evidence type="ECO:0000256" key="8">
    <source>
        <dbReference type="PROSITE-ProRule" id="PRU00027"/>
    </source>
</evidence>
<dbReference type="InterPro" id="IPR052035">
    <property type="entry name" value="ZnF_BED_domain_contain"/>
</dbReference>
<reference evidence="11" key="1">
    <citation type="submission" date="2020-05" db="UniProtKB">
        <authorList>
            <consortium name="EnsemblMetazoa"/>
        </authorList>
    </citation>
    <scope>IDENTIFICATION</scope>
    <source>
        <strain evidence="11">Yale</strain>
    </source>
</reference>
<sequence>MVHSRANEIWIYFDNNKAEGVATCKTCQQRLRNNRSYNLRQHLRKLHNIDLEPRPEELPHYSPQPYDESQIKDLLKVAKRRMLEDQEMAAKRARRRLPIELEKSTMINAVMGLVLHDGLPLKIFDSKYMKTLLNPICESMSDLGGKEFHITKSRCYHALDLVADYIRRSFANDLNWRLLSLKFESFSESEPGIRRVIAQYVDKGQVAAHILGLVDFNISSSEEIENKLKELLSKFHVDIKQVIAACDCSRLTRHGSKMSNAEYMDYIGKFEEYNEIVMKDIKISRPLGHIAQLCAFDVIKNKDVYSYILECRNMARFLSNPSNGYCELLESKEMRIPKVDSPCLWGSTYAMMEALKATTHVLRNIKFEPLEQEEDKFNLNEDLWSFIESYCIAMGSLQKAVIKFSQEELHYGDFYAQWLKTKLMTEKLREIHKNKKKFCLKLITLLLQSFESRSKEMLHHKHFYGCLFLDPRFQHTLNLEQKLEAISYLKQLWNRAKVFRSNAIEEKRMTSNSDNVNNLVEQPSELVDDEDAFLNEFLSQDIPIRDRTVDDVHMKIEKFKLPFQLVDTNVLQFWQEQTFSEPELYILSSVCFGMPITPISPKTKTLCSLKSLTNDNSGDPSGGTLENLIFIRLNMHLLSKAVAALPLFEQRPLIIENFDNDDDDGGDDDDDFEEDENNSTSKSPTT</sequence>
<dbReference type="AlphaFoldDB" id="A0A1B0FG35"/>
<evidence type="ECO:0000256" key="1">
    <source>
        <dbReference type="ARBA" id="ARBA00004123"/>
    </source>
</evidence>
<feature type="compositionally biased region" description="Acidic residues" evidence="9">
    <location>
        <begin position="658"/>
        <end position="677"/>
    </location>
</feature>
<dbReference type="InterPro" id="IPR012337">
    <property type="entry name" value="RNaseH-like_sf"/>
</dbReference>
<keyword evidence="7" id="KW-0539">Nucleus</keyword>
<organism evidence="11 12">
    <name type="scientific">Glossina morsitans morsitans</name>
    <name type="common">Savannah tsetse fly</name>
    <dbReference type="NCBI Taxonomy" id="37546"/>
    <lineage>
        <taxon>Eukaryota</taxon>
        <taxon>Metazoa</taxon>
        <taxon>Ecdysozoa</taxon>
        <taxon>Arthropoda</taxon>
        <taxon>Hexapoda</taxon>
        <taxon>Insecta</taxon>
        <taxon>Pterygota</taxon>
        <taxon>Neoptera</taxon>
        <taxon>Endopterygota</taxon>
        <taxon>Diptera</taxon>
        <taxon>Brachycera</taxon>
        <taxon>Muscomorpha</taxon>
        <taxon>Hippoboscoidea</taxon>
        <taxon>Glossinidae</taxon>
        <taxon>Glossina</taxon>
    </lineage>
</organism>
<dbReference type="SUPFAM" id="SSF53098">
    <property type="entry name" value="Ribonuclease H-like"/>
    <property type="match status" value="1"/>
</dbReference>
<accession>A0A1B0FG35</accession>
<dbReference type="Pfam" id="PF02892">
    <property type="entry name" value="zf-BED"/>
    <property type="match status" value="1"/>
</dbReference>
<feature type="domain" description="BED-type" evidence="10">
    <location>
        <begin position="4"/>
        <end position="54"/>
    </location>
</feature>
<keyword evidence="2" id="KW-0479">Metal-binding</keyword>
<evidence type="ECO:0000256" key="5">
    <source>
        <dbReference type="ARBA" id="ARBA00023015"/>
    </source>
</evidence>
<dbReference type="GO" id="GO:0005634">
    <property type="term" value="C:nucleus"/>
    <property type="evidence" value="ECO:0007669"/>
    <property type="project" value="UniProtKB-SubCell"/>
</dbReference>
<evidence type="ECO:0000256" key="6">
    <source>
        <dbReference type="ARBA" id="ARBA00023163"/>
    </source>
</evidence>
<dbReference type="GO" id="GO:0003677">
    <property type="term" value="F:DNA binding"/>
    <property type="evidence" value="ECO:0007669"/>
    <property type="project" value="InterPro"/>
</dbReference>
<name>A0A1B0FG35_GLOMM</name>
<proteinExistence type="predicted"/>
<dbReference type="STRING" id="37546.A0A1B0FG35"/>
<protein>
    <recommendedName>
        <fullName evidence="10">BED-type domain-containing protein</fullName>
    </recommendedName>
</protein>
<feature type="region of interest" description="Disordered" evidence="9">
    <location>
        <begin position="658"/>
        <end position="686"/>
    </location>
</feature>
<evidence type="ECO:0000256" key="3">
    <source>
        <dbReference type="ARBA" id="ARBA00022771"/>
    </source>
</evidence>
<keyword evidence="12" id="KW-1185">Reference proteome</keyword>
<keyword evidence="4" id="KW-0862">Zinc</keyword>
<keyword evidence="6" id="KW-0804">Transcription</keyword>
<dbReference type="InterPro" id="IPR003656">
    <property type="entry name" value="Znf_BED"/>
</dbReference>
<evidence type="ECO:0000259" key="10">
    <source>
        <dbReference type="PROSITE" id="PS50808"/>
    </source>
</evidence>
<keyword evidence="5" id="KW-0805">Transcription regulation</keyword>
<evidence type="ECO:0000256" key="4">
    <source>
        <dbReference type="ARBA" id="ARBA00022833"/>
    </source>
</evidence>
<evidence type="ECO:0000313" key="12">
    <source>
        <dbReference type="Proteomes" id="UP000092444"/>
    </source>
</evidence>
<dbReference type="PANTHER" id="PTHR46481">
    <property type="entry name" value="ZINC FINGER BED DOMAIN-CONTAINING PROTEIN 4"/>
    <property type="match status" value="1"/>
</dbReference>
<evidence type="ECO:0000256" key="9">
    <source>
        <dbReference type="SAM" id="MobiDB-lite"/>
    </source>
</evidence>
<dbReference type="VEuPathDB" id="VectorBase:GMOY002692"/>
<dbReference type="GO" id="GO:0008270">
    <property type="term" value="F:zinc ion binding"/>
    <property type="evidence" value="ECO:0007669"/>
    <property type="project" value="UniProtKB-KW"/>
</dbReference>
<dbReference type="EMBL" id="CCAG010003863">
    <property type="status" value="NOT_ANNOTATED_CDS"/>
    <property type="molecule type" value="Genomic_DNA"/>
</dbReference>
<comment type="subcellular location">
    <subcellularLocation>
        <location evidence="1">Nucleus</location>
    </subcellularLocation>
</comment>